<keyword evidence="2" id="KW-1185">Reference proteome</keyword>
<evidence type="ECO:0000313" key="2">
    <source>
        <dbReference type="Proteomes" id="UP000295008"/>
    </source>
</evidence>
<accession>A0A4R1S782</accession>
<reference evidence="1 2" key="1">
    <citation type="submission" date="2019-03" db="EMBL/GenBank/DDBJ databases">
        <title>Genomic Encyclopedia of Type Strains, Phase IV (KMG-IV): sequencing the most valuable type-strain genomes for metagenomic binning, comparative biology and taxonomic classification.</title>
        <authorList>
            <person name="Goeker M."/>
        </authorList>
    </citation>
    <scope>NUCLEOTIDE SEQUENCE [LARGE SCALE GENOMIC DNA]</scope>
    <source>
        <strain evidence="1 2">LX-B</strain>
    </source>
</reference>
<name>A0A4R1S782_HYDET</name>
<protein>
    <submittedName>
        <fullName evidence="1">Putative sporulation protein YyaC</fullName>
    </submittedName>
</protein>
<dbReference type="Proteomes" id="UP000295008">
    <property type="component" value="Unassembled WGS sequence"/>
</dbReference>
<gene>
    <name evidence="1" type="ORF">EDC14_1003148</name>
</gene>
<comment type="caution">
    <text evidence="1">The sequence shown here is derived from an EMBL/GenBank/DDBJ whole genome shotgun (WGS) entry which is preliminary data.</text>
</comment>
<dbReference type="NCBIfam" id="TIGR02841">
    <property type="entry name" value="spore_YyaC"/>
    <property type="match status" value="1"/>
</dbReference>
<proteinExistence type="predicted"/>
<dbReference type="EMBL" id="SLUN01000003">
    <property type="protein sequence ID" value="TCL75216.1"/>
    <property type="molecule type" value="Genomic_DNA"/>
</dbReference>
<dbReference type="OrthoDB" id="9815953at2"/>
<dbReference type="AlphaFoldDB" id="A0A4R1S782"/>
<dbReference type="InterPro" id="IPR009665">
    <property type="entry name" value="YyaC"/>
</dbReference>
<sequence>MWNQLIKKKGDSNDLLNFNSRIHIEHPNAAAVFQANLGLFLSHLYDPSGDLIILCIGTDRSTGDSLGPLTGSKLQQLNLGKTHIFGTLDNPVHAVNLQEIIQQIENDFKNPFIIALDACLGRSESVGYISIKEGPLQPGTGVNKNLPAVGNLHIIGIVNVGGFMEYMVLQNTRLSLVMKMADIISQGIWREIQKQGLVEPAAAETAYSAEPPLP</sequence>
<organism evidence="1 2">
    <name type="scientific">Hydrogenispora ethanolica</name>
    <dbReference type="NCBI Taxonomy" id="1082276"/>
    <lineage>
        <taxon>Bacteria</taxon>
        <taxon>Bacillati</taxon>
        <taxon>Bacillota</taxon>
        <taxon>Hydrogenispora</taxon>
    </lineage>
</organism>
<dbReference type="RefSeq" id="WP_132012890.1">
    <property type="nucleotide sequence ID" value="NZ_SLUN01000003.1"/>
</dbReference>
<dbReference type="SUPFAM" id="SSF53163">
    <property type="entry name" value="HybD-like"/>
    <property type="match status" value="1"/>
</dbReference>
<dbReference type="InterPro" id="IPR023430">
    <property type="entry name" value="Pept_HybD-like_dom_sf"/>
</dbReference>
<evidence type="ECO:0000313" key="1">
    <source>
        <dbReference type="EMBL" id="TCL75216.1"/>
    </source>
</evidence>
<dbReference type="Pfam" id="PF06866">
    <property type="entry name" value="DUF1256"/>
    <property type="match status" value="1"/>
</dbReference>